<accession>A0A364KW54</accession>
<keyword evidence="1" id="KW-1133">Transmembrane helix</keyword>
<feature type="transmembrane region" description="Helical" evidence="1">
    <location>
        <begin position="50"/>
        <end position="76"/>
    </location>
</feature>
<feature type="transmembrane region" description="Helical" evidence="1">
    <location>
        <begin position="225"/>
        <end position="244"/>
    </location>
</feature>
<proteinExistence type="predicted"/>
<dbReference type="PANTHER" id="PTHR37488:SF6">
    <property type="entry name" value="DUF1275 DOMAIN PROTEIN (AFU_ORTHOLOGUE AFUA_3G07550)"/>
    <property type="match status" value="1"/>
</dbReference>
<comment type="caution">
    <text evidence="2">The sequence shown here is derived from an EMBL/GenBank/DDBJ whole genome shotgun (WGS) entry which is preliminary data.</text>
</comment>
<feature type="transmembrane region" description="Helical" evidence="1">
    <location>
        <begin position="250"/>
        <end position="268"/>
    </location>
</feature>
<dbReference type="OrthoDB" id="5223589at2759"/>
<dbReference type="GeneID" id="63793014"/>
<protein>
    <recommendedName>
        <fullName evidence="4">DUF1275 domain protein</fullName>
    </recommendedName>
</protein>
<dbReference type="STRING" id="1196081.A0A364KW54"/>
<dbReference type="PANTHER" id="PTHR37488">
    <property type="entry name" value="DUF1275 DOMAIN-CONTAINING PROTEIN"/>
    <property type="match status" value="1"/>
</dbReference>
<dbReference type="RefSeq" id="XP_040732302.1">
    <property type="nucleotide sequence ID" value="XM_040876093.1"/>
</dbReference>
<feature type="transmembrane region" description="Helical" evidence="1">
    <location>
        <begin position="96"/>
        <end position="117"/>
    </location>
</feature>
<gene>
    <name evidence="2" type="ORF">BHQ10_003798</name>
</gene>
<evidence type="ECO:0000313" key="3">
    <source>
        <dbReference type="Proteomes" id="UP000249363"/>
    </source>
</evidence>
<feature type="transmembrane region" description="Helical" evidence="1">
    <location>
        <begin position="165"/>
        <end position="186"/>
    </location>
</feature>
<evidence type="ECO:0000256" key="1">
    <source>
        <dbReference type="SAM" id="Phobius"/>
    </source>
</evidence>
<keyword evidence="1" id="KW-0812">Transmembrane</keyword>
<name>A0A364KW54_TALAM</name>
<dbReference type="AlphaFoldDB" id="A0A364KW54"/>
<evidence type="ECO:0008006" key="4">
    <source>
        <dbReference type="Google" id="ProtNLM"/>
    </source>
</evidence>
<dbReference type="Proteomes" id="UP000249363">
    <property type="component" value="Unassembled WGS sequence"/>
</dbReference>
<dbReference type="Pfam" id="PF06912">
    <property type="entry name" value="DUF1275"/>
    <property type="match status" value="1"/>
</dbReference>
<dbReference type="EMBL" id="MIKG01000006">
    <property type="protein sequence ID" value="RAO67786.1"/>
    <property type="molecule type" value="Genomic_DNA"/>
</dbReference>
<evidence type="ECO:0000313" key="2">
    <source>
        <dbReference type="EMBL" id="RAO67786.1"/>
    </source>
</evidence>
<dbReference type="InterPro" id="IPR010699">
    <property type="entry name" value="DUF1275"/>
</dbReference>
<feature type="transmembrane region" description="Helical" evidence="1">
    <location>
        <begin position="129"/>
        <end position="153"/>
    </location>
</feature>
<reference evidence="2 3" key="1">
    <citation type="journal article" date="2017" name="Biotechnol. Biofuels">
        <title>Differential beta-glucosidase expression as a function of carbon source availability in Talaromyces amestolkiae: a genomic and proteomic approach.</title>
        <authorList>
            <person name="de Eugenio L.I."/>
            <person name="Mendez-Liter J.A."/>
            <person name="Nieto-Dominguez M."/>
            <person name="Alonso L."/>
            <person name="Gil-Munoz J."/>
            <person name="Barriuso J."/>
            <person name="Prieto A."/>
            <person name="Martinez M.J."/>
        </authorList>
    </citation>
    <scope>NUCLEOTIDE SEQUENCE [LARGE SCALE GENOMIC DNA]</scope>
    <source>
        <strain evidence="2 3">CIB</strain>
    </source>
</reference>
<keyword evidence="3" id="KW-1185">Reference proteome</keyword>
<keyword evidence="1" id="KW-0472">Membrane</keyword>
<organism evidence="2 3">
    <name type="scientific">Talaromyces amestolkiae</name>
    <dbReference type="NCBI Taxonomy" id="1196081"/>
    <lineage>
        <taxon>Eukaryota</taxon>
        <taxon>Fungi</taxon>
        <taxon>Dikarya</taxon>
        <taxon>Ascomycota</taxon>
        <taxon>Pezizomycotina</taxon>
        <taxon>Eurotiomycetes</taxon>
        <taxon>Eurotiomycetidae</taxon>
        <taxon>Eurotiales</taxon>
        <taxon>Trichocomaceae</taxon>
        <taxon>Talaromyces</taxon>
        <taxon>Talaromyces sect. Talaromyces</taxon>
    </lineage>
</organism>
<sequence length="281" mass="30997">MLRRSISIAPTDQISTDETLSQKQGTLAKIRDKDLARYLASDVNTKRADIVLIVCGFVSGLVDGVSFTAWGSFASMQTGNSVFIALGVSGQPEYPAYLWAKSLISVATFIVSNIFFSRFMRFLGPKRRITNIISFLLQCLALLAASILVQVNVVSPRPEDPRAPIAWMQVLPITLLAFQAAGQIVASRTLEYDEIPTVVLTTLLCDLLIDQRLFAKDNPKRNRRVACFVTLILGAMTAGGLYKLTNMSASLWLAFALKAVITVSWVFWEGTQQMKDEEGHV</sequence>